<protein>
    <submittedName>
        <fullName evidence="1">Uncharacterized protein</fullName>
    </submittedName>
</protein>
<organism evidence="1 2">
    <name type="scientific">Dendrothele bispora (strain CBS 962.96)</name>
    <dbReference type="NCBI Taxonomy" id="1314807"/>
    <lineage>
        <taxon>Eukaryota</taxon>
        <taxon>Fungi</taxon>
        <taxon>Dikarya</taxon>
        <taxon>Basidiomycota</taxon>
        <taxon>Agaricomycotina</taxon>
        <taxon>Agaricomycetes</taxon>
        <taxon>Agaricomycetidae</taxon>
        <taxon>Agaricales</taxon>
        <taxon>Agaricales incertae sedis</taxon>
        <taxon>Dendrothele</taxon>
    </lineage>
</organism>
<accession>A0A4S8LNE2</accession>
<proteinExistence type="predicted"/>
<dbReference type="AlphaFoldDB" id="A0A4S8LNE2"/>
<evidence type="ECO:0000313" key="1">
    <source>
        <dbReference type="EMBL" id="THU90849.1"/>
    </source>
</evidence>
<feature type="non-terminal residue" evidence="1">
    <location>
        <position position="180"/>
    </location>
</feature>
<dbReference type="Proteomes" id="UP000297245">
    <property type="component" value="Unassembled WGS sequence"/>
</dbReference>
<sequence>MRLNSFLLDYHHVAAQRPQSSIQQTLSIATSLGYHVANTTQVPQNSFSARFYGRYFTTSSAENHFRNSSRRLASLTPSSEHLPIHHICQPQALSTSTNFCPLSTAVLPTYGRLSVCSGNFTYGNLTTYGNLPAYGNLIVYGNLTVYYGNLTDYGNLTAYYGNLTDYGNLTAYVNLIAYGN</sequence>
<dbReference type="EMBL" id="ML179323">
    <property type="protein sequence ID" value="THU90849.1"/>
    <property type="molecule type" value="Genomic_DNA"/>
</dbReference>
<keyword evidence="2" id="KW-1185">Reference proteome</keyword>
<gene>
    <name evidence="1" type="ORF">K435DRAFT_841273</name>
</gene>
<name>A0A4S8LNE2_DENBC</name>
<evidence type="ECO:0000313" key="2">
    <source>
        <dbReference type="Proteomes" id="UP000297245"/>
    </source>
</evidence>
<reference evidence="1 2" key="1">
    <citation type="journal article" date="2019" name="Nat. Ecol. Evol.">
        <title>Megaphylogeny resolves global patterns of mushroom evolution.</title>
        <authorList>
            <person name="Varga T."/>
            <person name="Krizsan K."/>
            <person name="Foldi C."/>
            <person name="Dima B."/>
            <person name="Sanchez-Garcia M."/>
            <person name="Sanchez-Ramirez S."/>
            <person name="Szollosi G.J."/>
            <person name="Szarkandi J.G."/>
            <person name="Papp V."/>
            <person name="Albert L."/>
            <person name="Andreopoulos W."/>
            <person name="Angelini C."/>
            <person name="Antonin V."/>
            <person name="Barry K.W."/>
            <person name="Bougher N.L."/>
            <person name="Buchanan P."/>
            <person name="Buyck B."/>
            <person name="Bense V."/>
            <person name="Catcheside P."/>
            <person name="Chovatia M."/>
            <person name="Cooper J."/>
            <person name="Damon W."/>
            <person name="Desjardin D."/>
            <person name="Finy P."/>
            <person name="Geml J."/>
            <person name="Haridas S."/>
            <person name="Hughes K."/>
            <person name="Justo A."/>
            <person name="Karasinski D."/>
            <person name="Kautmanova I."/>
            <person name="Kiss B."/>
            <person name="Kocsube S."/>
            <person name="Kotiranta H."/>
            <person name="LaButti K.M."/>
            <person name="Lechner B.E."/>
            <person name="Liimatainen K."/>
            <person name="Lipzen A."/>
            <person name="Lukacs Z."/>
            <person name="Mihaltcheva S."/>
            <person name="Morgado L.N."/>
            <person name="Niskanen T."/>
            <person name="Noordeloos M.E."/>
            <person name="Ohm R.A."/>
            <person name="Ortiz-Santana B."/>
            <person name="Ovrebo C."/>
            <person name="Racz N."/>
            <person name="Riley R."/>
            <person name="Savchenko A."/>
            <person name="Shiryaev A."/>
            <person name="Soop K."/>
            <person name="Spirin V."/>
            <person name="Szebenyi C."/>
            <person name="Tomsovsky M."/>
            <person name="Tulloss R.E."/>
            <person name="Uehling J."/>
            <person name="Grigoriev I.V."/>
            <person name="Vagvolgyi C."/>
            <person name="Papp T."/>
            <person name="Martin F.M."/>
            <person name="Miettinen O."/>
            <person name="Hibbett D.S."/>
            <person name="Nagy L.G."/>
        </authorList>
    </citation>
    <scope>NUCLEOTIDE SEQUENCE [LARGE SCALE GENOMIC DNA]</scope>
    <source>
        <strain evidence="1 2">CBS 962.96</strain>
    </source>
</reference>